<dbReference type="AlphaFoldDB" id="A0A5B7G8E7"/>
<protein>
    <submittedName>
        <fullName evidence="1">Uncharacterized protein</fullName>
    </submittedName>
</protein>
<comment type="caution">
    <text evidence="1">The sequence shown here is derived from an EMBL/GenBank/DDBJ whole genome shotgun (WGS) entry which is preliminary data.</text>
</comment>
<dbReference type="EMBL" id="VSRR010011592">
    <property type="protein sequence ID" value="MPC53398.1"/>
    <property type="molecule type" value="Genomic_DNA"/>
</dbReference>
<organism evidence="1 2">
    <name type="scientific">Portunus trituberculatus</name>
    <name type="common">Swimming crab</name>
    <name type="synonym">Neptunus trituberculatus</name>
    <dbReference type="NCBI Taxonomy" id="210409"/>
    <lineage>
        <taxon>Eukaryota</taxon>
        <taxon>Metazoa</taxon>
        <taxon>Ecdysozoa</taxon>
        <taxon>Arthropoda</taxon>
        <taxon>Crustacea</taxon>
        <taxon>Multicrustacea</taxon>
        <taxon>Malacostraca</taxon>
        <taxon>Eumalacostraca</taxon>
        <taxon>Eucarida</taxon>
        <taxon>Decapoda</taxon>
        <taxon>Pleocyemata</taxon>
        <taxon>Brachyura</taxon>
        <taxon>Eubrachyura</taxon>
        <taxon>Portunoidea</taxon>
        <taxon>Portunidae</taxon>
        <taxon>Portuninae</taxon>
        <taxon>Portunus</taxon>
    </lineage>
</organism>
<accession>A0A5B7G8E7</accession>
<evidence type="ECO:0000313" key="2">
    <source>
        <dbReference type="Proteomes" id="UP000324222"/>
    </source>
</evidence>
<name>A0A5B7G8E7_PORTR</name>
<reference evidence="1 2" key="1">
    <citation type="submission" date="2019-05" db="EMBL/GenBank/DDBJ databases">
        <title>Another draft genome of Portunus trituberculatus and its Hox gene families provides insights of decapod evolution.</title>
        <authorList>
            <person name="Jeong J.-H."/>
            <person name="Song I."/>
            <person name="Kim S."/>
            <person name="Choi T."/>
            <person name="Kim D."/>
            <person name="Ryu S."/>
            <person name="Kim W."/>
        </authorList>
    </citation>
    <scope>NUCLEOTIDE SEQUENCE [LARGE SCALE GENOMIC DNA]</scope>
    <source>
        <tissue evidence="1">Muscle</tissue>
    </source>
</reference>
<evidence type="ECO:0000313" key="1">
    <source>
        <dbReference type="EMBL" id="MPC53398.1"/>
    </source>
</evidence>
<gene>
    <name evidence="1" type="ORF">E2C01_047287</name>
</gene>
<sequence>MGPDTKPISHPLLDSTGLRYFSRHKELPQVIVSVLFVPCFSVTSWQSLMIHSIHNATASLFFIVVHCAENL</sequence>
<dbReference type="Proteomes" id="UP000324222">
    <property type="component" value="Unassembled WGS sequence"/>
</dbReference>
<proteinExistence type="predicted"/>
<keyword evidence="2" id="KW-1185">Reference proteome</keyword>